<dbReference type="Proteomes" id="UP000499080">
    <property type="component" value="Unassembled WGS sequence"/>
</dbReference>
<keyword evidence="2" id="KW-1185">Reference proteome</keyword>
<accession>A0A4Y2RWI0</accession>
<gene>
    <name evidence="1" type="ORF">AVEN_241417_1</name>
</gene>
<organism evidence="1 2">
    <name type="scientific">Araneus ventricosus</name>
    <name type="common">Orbweaver spider</name>
    <name type="synonym">Epeira ventricosa</name>
    <dbReference type="NCBI Taxonomy" id="182803"/>
    <lineage>
        <taxon>Eukaryota</taxon>
        <taxon>Metazoa</taxon>
        <taxon>Ecdysozoa</taxon>
        <taxon>Arthropoda</taxon>
        <taxon>Chelicerata</taxon>
        <taxon>Arachnida</taxon>
        <taxon>Araneae</taxon>
        <taxon>Araneomorphae</taxon>
        <taxon>Entelegynae</taxon>
        <taxon>Araneoidea</taxon>
        <taxon>Araneidae</taxon>
        <taxon>Araneus</taxon>
    </lineage>
</organism>
<dbReference type="AlphaFoldDB" id="A0A4Y2RWI0"/>
<evidence type="ECO:0000313" key="1">
    <source>
        <dbReference type="EMBL" id="GBN80158.1"/>
    </source>
</evidence>
<proteinExistence type="predicted"/>
<evidence type="ECO:0000313" key="2">
    <source>
        <dbReference type="Proteomes" id="UP000499080"/>
    </source>
</evidence>
<name>A0A4Y2RWI0_ARAVE</name>
<reference evidence="1 2" key="1">
    <citation type="journal article" date="2019" name="Sci. Rep.">
        <title>Orb-weaving spider Araneus ventricosus genome elucidates the spidroin gene catalogue.</title>
        <authorList>
            <person name="Kono N."/>
            <person name="Nakamura H."/>
            <person name="Ohtoshi R."/>
            <person name="Moran D.A.P."/>
            <person name="Shinohara A."/>
            <person name="Yoshida Y."/>
            <person name="Fujiwara M."/>
            <person name="Mori M."/>
            <person name="Tomita M."/>
            <person name="Arakawa K."/>
        </authorList>
    </citation>
    <scope>NUCLEOTIDE SEQUENCE [LARGE SCALE GENOMIC DNA]</scope>
</reference>
<comment type="caution">
    <text evidence="1">The sequence shown here is derived from an EMBL/GenBank/DDBJ whole genome shotgun (WGS) entry which is preliminary data.</text>
</comment>
<protein>
    <submittedName>
        <fullName evidence="1">Uncharacterized protein</fullName>
    </submittedName>
</protein>
<dbReference type="EMBL" id="BGPR01018792">
    <property type="protein sequence ID" value="GBN80158.1"/>
    <property type="molecule type" value="Genomic_DNA"/>
</dbReference>
<sequence length="123" mass="13886">MTELLCFYAISIRFNGDRIGLIVRSRFPDGRIDSSRLLVPSYNWAWCSQNLPTWGKHPHVSMVSLESQVSQLSSSCFYATSVGRALVYSLSLRLYYCAFMPLVSDLMETTLPHWPDSEVAVSG</sequence>